<evidence type="ECO:0000256" key="3">
    <source>
        <dbReference type="ARBA" id="ARBA00022801"/>
    </source>
</evidence>
<dbReference type="GO" id="GO:0005737">
    <property type="term" value="C:cytoplasm"/>
    <property type="evidence" value="ECO:0007669"/>
    <property type="project" value="UniProtKB-SubCell"/>
</dbReference>
<evidence type="ECO:0000256" key="1">
    <source>
        <dbReference type="ARBA" id="ARBA00012864"/>
    </source>
</evidence>
<dbReference type="PANTHER" id="PTHR42752">
    <property type="entry name" value="IMIDAZOLONEPROPIONASE"/>
    <property type="match status" value="1"/>
</dbReference>
<feature type="binding site" evidence="7">
    <location>
        <position position="137"/>
    </location>
    <ligand>
        <name>N-formimidoyl-L-glutamate</name>
        <dbReference type="ChEBI" id="CHEBI:58928"/>
    </ligand>
</feature>
<dbReference type="InterPro" id="IPR032466">
    <property type="entry name" value="Metal_Hydrolase"/>
</dbReference>
<feature type="binding site" evidence="7">
    <location>
        <position position="72"/>
    </location>
    <ligand>
        <name>Fe(3+)</name>
        <dbReference type="ChEBI" id="CHEBI:29034"/>
    </ligand>
</feature>
<dbReference type="Proteomes" id="UP000199707">
    <property type="component" value="Unassembled WGS sequence"/>
</dbReference>
<feature type="binding site" evidence="7">
    <location>
        <position position="70"/>
    </location>
    <ligand>
        <name>Fe(3+)</name>
        <dbReference type="ChEBI" id="CHEBI:29034"/>
    </ligand>
</feature>
<feature type="binding site" evidence="7">
    <location>
        <position position="164"/>
    </location>
    <ligand>
        <name>4-imidazolone-5-propanoate</name>
        <dbReference type="ChEBI" id="CHEBI:77893"/>
    </ligand>
</feature>
<comment type="subcellular location">
    <subcellularLocation>
        <location evidence="7">Cytoplasm</location>
    </subcellularLocation>
</comment>
<evidence type="ECO:0000256" key="7">
    <source>
        <dbReference type="HAMAP-Rule" id="MF_00372"/>
    </source>
</evidence>
<keyword evidence="5 7" id="KW-0862">Zinc</keyword>
<accession>A0A1G4VHC1</accession>
<dbReference type="SUPFAM" id="SSF51556">
    <property type="entry name" value="Metallo-dependent hydrolases"/>
    <property type="match status" value="1"/>
</dbReference>
<dbReference type="InterPro" id="IPR011059">
    <property type="entry name" value="Metal-dep_hydrolase_composite"/>
</dbReference>
<feature type="binding site" evidence="7">
    <location>
        <position position="303"/>
    </location>
    <ligand>
        <name>N-formimidoyl-L-glutamate</name>
        <dbReference type="ChEBI" id="CHEBI:58928"/>
    </ligand>
</feature>
<evidence type="ECO:0000256" key="6">
    <source>
        <dbReference type="ARBA" id="ARBA00023004"/>
    </source>
</evidence>
<keyword evidence="2 7" id="KW-0479">Metal-binding</keyword>
<feature type="binding site" evidence="7">
    <location>
        <position position="306"/>
    </location>
    <ligand>
        <name>4-imidazolone-5-propanoate</name>
        <dbReference type="ChEBI" id="CHEBI:77893"/>
    </ligand>
</feature>
<protein>
    <recommendedName>
        <fullName evidence="1 7">Imidazolonepropionase</fullName>
        <ecNumber evidence="1 7">3.5.2.7</ecNumber>
    </recommendedName>
    <alternativeName>
        <fullName evidence="7">Imidazolone-5-propionate hydrolase</fullName>
    </alternativeName>
</protein>
<dbReference type="Gene3D" id="3.20.20.140">
    <property type="entry name" value="Metal-dependent hydrolases"/>
    <property type="match status" value="1"/>
</dbReference>
<name>A0A1G4VHC1_9MYCO</name>
<proteinExistence type="inferred from homology"/>
<feature type="binding site" evidence="7">
    <location>
        <position position="137"/>
    </location>
    <ligand>
        <name>4-imidazolone-5-propanoate</name>
        <dbReference type="ChEBI" id="CHEBI:77893"/>
    </ligand>
</feature>
<dbReference type="EMBL" id="FMUB01000002">
    <property type="protein sequence ID" value="SCX06815.1"/>
    <property type="molecule type" value="Genomic_DNA"/>
</dbReference>
<dbReference type="GO" id="GO:0050480">
    <property type="term" value="F:imidazolonepropionase activity"/>
    <property type="evidence" value="ECO:0007669"/>
    <property type="project" value="UniProtKB-UniRule"/>
</dbReference>
<reference evidence="10" key="1">
    <citation type="submission" date="2016-10" db="EMBL/GenBank/DDBJ databases">
        <authorList>
            <person name="Varghese N."/>
            <person name="Submissions S."/>
        </authorList>
    </citation>
    <scope>NUCLEOTIDE SEQUENCE [LARGE SCALE GENOMIC DNA]</scope>
    <source>
        <strain evidence="10">UNC267MFSha1.1M11</strain>
    </source>
</reference>
<keyword evidence="6 7" id="KW-0408">Iron</keyword>
<comment type="function">
    <text evidence="7">Catalyzes the hydrolytic cleavage of the carbon-nitrogen bond in imidazolone-5-propanoate to yield N-formimidoyl-L-glutamate. It is the third step in the universal histidine degradation pathway.</text>
</comment>
<feature type="domain" description="Amidohydrolase-related" evidence="8">
    <location>
        <begin position="62"/>
        <end position="372"/>
    </location>
</feature>
<feature type="binding site" evidence="7">
    <location>
        <position position="79"/>
    </location>
    <ligand>
        <name>4-imidazolone-5-propanoate</name>
        <dbReference type="ChEBI" id="CHEBI:77893"/>
    </ligand>
</feature>
<evidence type="ECO:0000313" key="10">
    <source>
        <dbReference type="Proteomes" id="UP000199707"/>
    </source>
</evidence>
<comment type="pathway">
    <text evidence="7">Amino-acid degradation; L-histidine degradation into L-glutamate; N-formimidoyl-L-glutamate from L-histidine: step 3/3.</text>
</comment>
<dbReference type="EC" id="3.5.2.7" evidence="1 7"/>
<evidence type="ECO:0000256" key="5">
    <source>
        <dbReference type="ARBA" id="ARBA00022833"/>
    </source>
</evidence>
<evidence type="ECO:0000313" key="9">
    <source>
        <dbReference type="EMBL" id="SCX06815.1"/>
    </source>
</evidence>
<evidence type="ECO:0000256" key="4">
    <source>
        <dbReference type="ARBA" id="ARBA00022808"/>
    </source>
</evidence>
<dbReference type="PANTHER" id="PTHR42752:SF1">
    <property type="entry name" value="IMIDAZOLONEPROPIONASE-RELATED"/>
    <property type="match status" value="1"/>
</dbReference>
<dbReference type="HAMAP" id="MF_00372">
    <property type="entry name" value="HutI"/>
    <property type="match status" value="1"/>
</dbReference>
<feature type="binding site" evidence="7">
    <location>
        <position position="227"/>
    </location>
    <ligand>
        <name>Zn(2+)</name>
        <dbReference type="ChEBI" id="CHEBI:29105"/>
    </ligand>
</feature>
<keyword evidence="7" id="KW-0963">Cytoplasm</keyword>
<feature type="binding site" evidence="7">
    <location>
        <position position="305"/>
    </location>
    <ligand>
        <name>N-formimidoyl-L-glutamate</name>
        <dbReference type="ChEBI" id="CHEBI:58928"/>
    </ligand>
</feature>
<dbReference type="GO" id="GO:0019557">
    <property type="term" value="P:L-histidine catabolic process to glutamate and formate"/>
    <property type="evidence" value="ECO:0007669"/>
    <property type="project" value="UniProtKB-UniPathway"/>
</dbReference>
<dbReference type="InterPro" id="IPR006680">
    <property type="entry name" value="Amidohydro-rel"/>
</dbReference>
<feature type="binding site" evidence="7">
    <location>
        <position position="227"/>
    </location>
    <ligand>
        <name>Fe(3+)</name>
        <dbReference type="ChEBI" id="CHEBI:29034"/>
    </ligand>
</feature>
<dbReference type="STRING" id="1502745.SAMN02799620_00931"/>
<evidence type="ECO:0000259" key="8">
    <source>
        <dbReference type="Pfam" id="PF01979"/>
    </source>
</evidence>
<keyword evidence="4 7" id="KW-0369">Histidine metabolism</keyword>
<dbReference type="RefSeq" id="WP_090354220.1">
    <property type="nucleotide sequence ID" value="NZ_FMUB01000002.1"/>
</dbReference>
<gene>
    <name evidence="7" type="primary">hutI</name>
    <name evidence="9" type="ORF">SAMN02799620_00931</name>
</gene>
<feature type="binding site" evidence="7">
    <location>
        <position position="301"/>
    </location>
    <ligand>
        <name>Fe(3+)</name>
        <dbReference type="ChEBI" id="CHEBI:29034"/>
    </ligand>
</feature>
<feature type="binding site" evidence="7">
    <location>
        <position position="72"/>
    </location>
    <ligand>
        <name>Zn(2+)</name>
        <dbReference type="ChEBI" id="CHEBI:29105"/>
    </ligand>
</feature>
<dbReference type="Pfam" id="PF01979">
    <property type="entry name" value="Amidohydro_1"/>
    <property type="match status" value="1"/>
</dbReference>
<evidence type="ECO:0000256" key="2">
    <source>
        <dbReference type="ARBA" id="ARBA00022723"/>
    </source>
</evidence>
<sequence>MSTLYDGIAELVTNDPAQGDGTALGVISDGAILVEGEVIAWVGRRGDAPAAAQRVDCGGVGVVPGFVDSHAHLVFAGERSAEFAARMAGLPYAAGGIATTVAATRQADTATLTAGVSRLAGELLAAGVTTFESKSGYGLNVADESRSLVVAREFTSETTFLGAHVVPAEYRDNRDAYVELVTGPMLQACAPHARWIDVFCDRGAFDVDESRAILTAGRAAGLQLRVHAGQLGPSGGIQMAVQMGAASVDHCTFATDADIEAMAAGDTVATLLPGAEFSTRAPWPDARRMIEAGVTVAIATDCNPGSSFTTSMPFCIAVGVRDMNFTPAEALWAATAGGAAALRRDDIGVLAPGKRADFVCLDAPSYIHLAYRPGVPLIRTVVRGGQRV</sequence>
<feature type="binding site" evidence="7">
    <location>
        <position position="230"/>
    </location>
    <ligand>
        <name>4-imidazolone-5-propanoate</name>
        <dbReference type="ChEBI" id="CHEBI:77893"/>
    </ligand>
</feature>
<dbReference type="InterPro" id="IPR005920">
    <property type="entry name" value="HutI"/>
</dbReference>
<dbReference type="GO" id="GO:0019556">
    <property type="term" value="P:L-histidine catabolic process to glutamate and formamide"/>
    <property type="evidence" value="ECO:0007669"/>
    <property type="project" value="UniProtKB-UniRule"/>
</dbReference>
<feature type="binding site" evidence="7">
    <location>
        <position position="301"/>
    </location>
    <ligand>
        <name>Zn(2+)</name>
        <dbReference type="ChEBI" id="CHEBI:29105"/>
    </ligand>
</feature>
<organism evidence="9 10">
    <name type="scientific">Mycolicibacterium fluoranthenivorans</name>
    <dbReference type="NCBI Taxonomy" id="258505"/>
    <lineage>
        <taxon>Bacteria</taxon>
        <taxon>Bacillati</taxon>
        <taxon>Actinomycetota</taxon>
        <taxon>Actinomycetes</taxon>
        <taxon>Mycobacteriales</taxon>
        <taxon>Mycobacteriaceae</taxon>
        <taxon>Mycolicibacterium</taxon>
    </lineage>
</organism>
<dbReference type="UniPathway" id="UPA00379">
    <property type="reaction ID" value="UER00551"/>
</dbReference>
<dbReference type="SUPFAM" id="SSF51338">
    <property type="entry name" value="Composite domain of metallo-dependent hydrolases"/>
    <property type="match status" value="1"/>
</dbReference>
<dbReference type="NCBIfam" id="TIGR01224">
    <property type="entry name" value="hutI"/>
    <property type="match status" value="1"/>
</dbReference>
<dbReference type="AlphaFoldDB" id="A0A1G4VHC1"/>
<keyword evidence="3 7" id="KW-0378">Hydrolase</keyword>
<dbReference type="GO" id="GO:0005506">
    <property type="term" value="F:iron ion binding"/>
    <property type="evidence" value="ECO:0007669"/>
    <property type="project" value="UniProtKB-UniRule"/>
</dbReference>
<comment type="similarity">
    <text evidence="7">Belongs to the metallo-dependent hydrolases superfamily. HutI family.</text>
</comment>
<comment type="catalytic activity">
    <reaction evidence="7">
        <text>4-imidazolone-5-propanoate + H2O = N-formimidoyl-L-glutamate</text>
        <dbReference type="Rhea" id="RHEA:23660"/>
        <dbReference type="ChEBI" id="CHEBI:15377"/>
        <dbReference type="ChEBI" id="CHEBI:58928"/>
        <dbReference type="ChEBI" id="CHEBI:77893"/>
        <dbReference type="EC" id="3.5.2.7"/>
    </reaction>
</comment>
<dbReference type="GO" id="GO:0008270">
    <property type="term" value="F:zinc ion binding"/>
    <property type="evidence" value="ECO:0007669"/>
    <property type="project" value="UniProtKB-UniRule"/>
</dbReference>
<feature type="binding site" evidence="7">
    <location>
        <position position="70"/>
    </location>
    <ligand>
        <name>Zn(2+)</name>
        <dbReference type="ChEBI" id="CHEBI:29105"/>
    </ligand>
</feature>
<comment type="cofactor">
    <cofactor evidence="7">
        <name>Zn(2+)</name>
        <dbReference type="ChEBI" id="CHEBI:29105"/>
    </cofactor>
    <cofactor evidence="7">
        <name>Fe(3+)</name>
        <dbReference type="ChEBI" id="CHEBI:29034"/>
    </cofactor>
    <text evidence="7">Binds 1 zinc or iron ion per subunit.</text>
</comment>
<dbReference type="Gene3D" id="2.30.40.10">
    <property type="entry name" value="Urease, subunit C, domain 1"/>
    <property type="match status" value="1"/>
</dbReference>